<feature type="signal peptide" evidence="1">
    <location>
        <begin position="1"/>
        <end position="24"/>
    </location>
</feature>
<dbReference type="PROSITE" id="PS51318">
    <property type="entry name" value="TAT"/>
    <property type="match status" value="1"/>
</dbReference>
<keyword evidence="1" id="KW-0732">Signal</keyword>
<comment type="caution">
    <text evidence="2">The sequence shown here is derived from an EMBL/GenBank/DDBJ whole genome shotgun (WGS) entry which is preliminary data.</text>
</comment>
<name>A0ABW2DF11_9ACTN</name>
<evidence type="ECO:0008006" key="4">
    <source>
        <dbReference type="Google" id="ProtNLM"/>
    </source>
</evidence>
<dbReference type="RefSeq" id="WP_382345498.1">
    <property type="nucleotide sequence ID" value="NZ_JBHMBP010000001.1"/>
</dbReference>
<gene>
    <name evidence="2" type="ORF">ACFQS3_20190</name>
</gene>
<protein>
    <recommendedName>
        <fullName evidence="4">Secreted protein</fullName>
    </recommendedName>
</protein>
<dbReference type="EMBL" id="JBHSYS010000004">
    <property type="protein sequence ID" value="MFC6959519.1"/>
    <property type="molecule type" value="Genomic_DNA"/>
</dbReference>
<evidence type="ECO:0000313" key="3">
    <source>
        <dbReference type="Proteomes" id="UP001596470"/>
    </source>
</evidence>
<evidence type="ECO:0000313" key="2">
    <source>
        <dbReference type="EMBL" id="MFC6959519.1"/>
    </source>
</evidence>
<reference evidence="3" key="1">
    <citation type="journal article" date="2019" name="Int. J. Syst. Evol. Microbiol.">
        <title>The Global Catalogue of Microorganisms (GCM) 10K type strain sequencing project: providing services to taxonomists for standard genome sequencing and annotation.</title>
        <authorList>
            <consortium name="The Broad Institute Genomics Platform"/>
            <consortium name="The Broad Institute Genome Sequencing Center for Infectious Disease"/>
            <person name="Wu L."/>
            <person name="Ma J."/>
        </authorList>
    </citation>
    <scope>NUCLEOTIDE SEQUENCE [LARGE SCALE GENOMIC DNA]</scope>
    <source>
        <strain evidence="3">KACC 12634</strain>
    </source>
</reference>
<proteinExistence type="predicted"/>
<feature type="chain" id="PRO_5047501351" description="Secreted protein" evidence="1">
    <location>
        <begin position="25"/>
        <end position="93"/>
    </location>
</feature>
<accession>A0ABW2DF11</accession>
<dbReference type="InterPro" id="IPR006311">
    <property type="entry name" value="TAT_signal"/>
</dbReference>
<evidence type="ECO:0000256" key="1">
    <source>
        <dbReference type="SAM" id="SignalP"/>
    </source>
</evidence>
<dbReference type="Proteomes" id="UP001596470">
    <property type="component" value="Unassembled WGS sequence"/>
</dbReference>
<keyword evidence="3" id="KW-1185">Reference proteome</keyword>
<organism evidence="2 3">
    <name type="scientific">Glycomyces mayteni</name>
    <dbReference type="NCBI Taxonomy" id="543887"/>
    <lineage>
        <taxon>Bacteria</taxon>
        <taxon>Bacillati</taxon>
        <taxon>Actinomycetota</taxon>
        <taxon>Actinomycetes</taxon>
        <taxon>Glycomycetales</taxon>
        <taxon>Glycomycetaceae</taxon>
        <taxon>Glycomyces</taxon>
    </lineage>
</organism>
<sequence>MRTFTRRLALASTAVIAGTAIAFAAGSPAQAGASECFTHLVSNGYSLTAARKTACVTAGAQTYPKGYDACVKSLAGTGVARGVAEGACRRAGQ</sequence>